<dbReference type="SUPFAM" id="SSF52833">
    <property type="entry name" value="Thioredoxin-like"/>
    <property type="match status" value="1"/>
</dbReference>
<evidence type="ECO:0000313" key="3">
    <source>
        <dbReference type="EMBL" id="CDP96253.1"/>
    </source>
</evidence>
<dbReference type="OMA" id="IGEEITW"/>
<dbReference type="InterPro" id="IPR004046">
    <property type="entry name" value="GST_C"/>
</dbReference>
<dbReference type="InterPro" id="IPR040079">
    <property type="entry name" value="Glutathione_S-Trfase"/>
</dbReference>
<evidence type="ECO:0000259" key="1">
    <source>
        <dbReference type="PROSITE" id="PS50404"/>
    </source>
</evidence>
<dbReference type="SUPFAM" id="SSF47616">
    <property type="entry name" value="GST C-terminal domain-like"/>
    <property type="match status" value="1"/>
</dbReference>
<dbReference type="SFLD" id="SFLDS00019">
    <property type="entry name" value="Glutathione_Transferase_(cytos"/>
    <property type="match status" value="1"/>
</dbReference>
<organism evidence="3">
    <name type="scientific">Brugia malayi</name>
    <name type="common">Filarial nematode worm</name>
    <dbReference type="NCBI Taxonomy" id="6279"/>
    <lineage>
        <taxon>Eukaryota</taxon>
        <taxon>Metazoa</taxon>
        <taxon>Ecdysozoa</taxon>
        <taxon>Nematoda</taxon>
        <taxon>Chromadorea</taxon>
        <taxon>Rhabditida</taxon>
        <taxon>Spirurina</taxon>
        <taxon>Spiruromorpha</taxon>
        <taxon>Filarioidea</taxon>
        <taxon>Onchocercidae</taxon>
        <taxon>Brugia</taxon>
    </lineage>
</organism>
<accession>A0A0J9XVT3</accession>
<dbReference type="PANTHER" id="PTHR11571:SF150">
    <property type="entry name" value="GLUTATHIONE S-TRANSFERASE"/>
    <property type="match status" value="1"/>
</dbReference>
<dbReference type="InterPro" id="IPR010987">
    <property type="entry name" value="Glutathione-S-Trfase_C-like"/>
</dbReference>
<reference evidence="3" key="2">
    <citation type="submission" date="2012-12" db="EMBL/GenBank/DDBJ databases">
        <authorList>
            <person name="Gao Y.W."/>
            <person name="Fan S.T."/>
            <person name="Sun H.T."/>
            <person name="Wang Z."/>
            <person name="Gao X.L."/>
            <person name="Li Y.G."/>
            <person name="Wang T.C."/>
            <person name="Zhang K."/>
            <person name="Xu W.W."/>
            <person name="Yu Z.J."/>
            <person name="Xia X.Z."/>
        </authorList>
    </citation>
    <scope>NUCLEOTIDE SEQUENCE</scope>
    <source>
        <strain evidence="3">FR3</strain>
    </source>
</reference>
<dbReference type="PROSITE" id="PS50404">
    <property type="entry name" value="GST_NTER"/>
    <property type="match status" value="1"/>
</dbReference>
<dbReference type="CDD" id="cd03039">
    <property type="entry name" value="GST_N_Sigma_like"/>
    <property type="match status" value="1"/>
</dbReference>
<feature type="domain" description="GST C-terminal" evidence="2">
    <location>
        <begin position="97"/>
        <end position="223"/>
    </location>
</feature>
<protein>
    <submittedName>
        <fullName evidence="3">Bm9963</fullName>
    </submittedName>
</protein>
<dbReference type="WormBase" id="Bm9963">
    <property type="protein sequence ID" value="BM21731"/>
    <property type="gene ID" value="WBGene00230224"/>
    <property type="gene designation" value="Bma-gst-20"/>
</dbReference>
<dbReference type="Pfam" id="PF14497">
    <property type="entry name" value="GST_C_3"/>
    <property type="match status" value="1"/>
</dbReference>
<dbReference type="EMBL" id="LN856957">
    <property type="protein sequence ID" value="CDP96253.1"/>
    <property type="molecule type" value="Genomic_DNA"/>
</dbReference>
<dbReference type="Pfam" id="PF13417">
    <property type="entry name" value="GST_N_3"/>
    <property type="match status" value="1"/>
</dbReference>
<dbReference type="InterPro" id="IPR004045">
    <property type="entry name" value="Glutathione_S-Trfase_N"/>
</dbReference>
<dbReference type="InterPro" id="IPR036249">
    <property type="entry name" value="Thioredoxin-like_sf"/>
</dbReference>
<reference evidence="3" key="1">
    <citation type="journal article" date="2007" name="Science">
        <title>Draft genome of the filarial nematode parasite Brugia malayi.</title>
        <authorList>
            <person name="Ghedin E."/>
            <person name="Wang S."/>
            <person name="Spiro D."/>
            <person name="Caler E."/>
            <person name="Zhao Q."/>
            <person name="Crabtree J."/>
            <person name="Allen J.E."/>
            <person name="Delcher A.L."/>
            <person name="Guiliano D.B."/>
            <person name="Miranda-Saavedra D."/>
            <person name="Angiuoli S.V."/>
            <person name="Creasy T."/>
            <person name="Amedeo P."/>
            <person name="Haas B."/>
            <person name="El-Sayed N.M."/>
            <person name="Wortman J.R."/>
            <person name="Feldblyum T."/>
            <person name="Tallon L."/>
            <person name="Schatz M."/>
            <person name="Shumway M."/>
            <person name="Koo H."/>
            <person name="Salzberg S.L."/>
            <person name="Schobel S."/>
            <person name="Pertea M."/>
            <person name="Pop M."/>
            <person name="White O."/>
            <person name="Barton G.J."/>
            <person name="Carlow C.K."/>
            <person name="Crawford M.J."/>
            <person name="Daub J."/>
            <person name="Dimmic M.W."/>
            <person name="Estes C.F."/>
            <person name="Foster J.M."/>
            <person name="Ganatra M."/>
            <person name="Gregory W.F."/>
            <person name="Johnson N.M."/>
            <person name="Jin J."/>
            <person name="Komuniecki R."/>
            <person name="Korf I."/>
            <person name="Kumar S."/>
            <person name="Laney S."/>
            <person name="Li B.W."/>
            <person name="Li W."/>
            <person name="Lindblom T.H."/>
            <person name="Lustigman S."/>
            <person name="Ma D."/>
            <person name="Maina C.V."/>
            <person name="Martin D.M."/>
            <person name="McCarter J.P."/>
            <person name="McReynolds L."/>
            <person name="Mitreva M."/>
            <person name="Nutman T.B."/>
            <person name="Parkinson J."/>
            <person name="Peregrin-Alvarez J.M."/>
            <person name="Poole C."/>
            <person name="Ren Q."/>
            <person name="Saunders L."/>
            <person name="Sluder A.E."/>
            <person name="Smith K."/>
            <person name="Stanke M."/>
            <person name="Unnasch T.R."/>
            <person name="Ware J."/>
            <person name="Wei A.D."/>
            <person name="Weil G."/>
            <person name="Williams D.J."/>
            <person name="Zhang Y."/>
            <person name="Williams S.A."/>
            <person name="Fraser-Liggett C."/>
            <person name="Slatko B."/>
            <person name="Blaxter M.L."/>
            <person name="Scott A.L."/>
        </authorList>
    </citation>
    <scope>NUCLEOTIDE SEQUENCE</scope>
    <source>
        <strain evidence="3">FR3</strain>
    </source>
</reference>
<evidence type="ECO:0000259" key="2">
    <source>
        <dbReference type="PROSITE" id="PS50405"/>
    </source>
</evidence>
<feature type="domain" description="GST N-terminal" evidence="1">
    <location>
        <begin position="13"/>
        <end position="91"/>
    </location>
</feature>
<sequence>MKLNTINPQMLFPKFKLYSSNDQRTGTLARLMFKIANVPYEDIRISGKEQWNDIRNETALGILPILEIDDVKLSGQTAICRHLAWRFGLSGQNATCDALLDMFADLLLEAQVSIFGSANDDNNIYTNIIIIDDIKLKGVHNRVASIIEKQLTQNNTSYLIGEEITWVDLMTCTFFNSLMNYDKNVNLDRYPLTKYMYERISQLTELENYCQQKLDANSNAVQITDCS</sequence>
<dbReference type="Gene3D" id="1.20.1050.10">
    <property type="match status" value="1"/>
</dbReference>
<evidence type="ECO:0000313" key="4">
    <source>
        <dbReference type="WormBase" id="Bm9963"/>
    </source>
</evidence>
<dbReference type="GO" id="GO:0004364">
    <property type="term" value="F:glutathione transferase activity"/>
    <property type="evidence" value="ECO:0007669"/>
    <property type="project" value="TreeGrafter"/>
</dbReference>
<dbReference type="Gene3D" id="3.40.30.10">
    <property type="entry name" value="Glutaredoxin"/>
    <property type="match status" value="1"/>
</dbReference>
<dbReference type="InterPro" id="IPR050213">
    <property type="entry name" value="GST_superfamily"/>
</dbReference>
<gene>
    <name evidence="4" type="primary">bma-gst-20</name>
    <name evidence="4" type="synonym">bma-gst-40</name>
    <name evidence="3 4" type="ORF">Bm9963</name>
    <name evidence="3" type="ORF">BM_Bm9963</name>
</gene>
<name>A0A0J9XVT3_BRUMA</name>
<dbReference type="GO" id="GO:0006749">
    <property type="term" value="P:glutathione metabolic process"/>
    <property type="evidence" value="ECO:0007669"/>
    <property type="project" value="TreeGrafter"/>
</dbReference>
<dbReference type="PROSITE" id="PS50405">
    <property type="entry name" value="GST_CTER"/>
    <property type="match status" value="1"/>
</dbReference>
<dbReference type="PANTHER" id="PTHR11571">
    <property type="entry name" value="GLUTATHIONE S-TRANSFERASE"/>
    <property type="match status" value="1"/>
</dbReference>
<dbReference type="InterPro" id="IPR036282">
    <property type="entry name" value="Glutathione-S-Trfase_C_sf"/>
</dbReference>
<proteinExistence type="predicted"/>
<dbReference type="AlphaFoldDB" id="A0A0J9XVT3"/>